<name>A0A812K8P1_SYMPI</name>
<dbReference type="GO" id="GO:0003676">
    <property type="term" value="F:nucleic acid binding"/>
    <property type="evidence" value="ECO:0007669"/>
    <property type="project" value="InterPro"/>
</dbReference>
<sequence length="566" mass="63300">MSVAYRLGASVLVRELLSWADNWLGHRALGGVHRRSTRDAFLRLVEAMDADYNVYVSQDVTKFFASIHGGHLLLLLEHLAAPVCLRDFVRAMLHDHRLIEAMSFVDDRAFWSSSETHLQVAKVQSDLFDRTFNFRCDVAKCHVASRKNELETLGVAFDLRGRSLPRLSRYTFDKANARLLCIRAVSDFLPRQAAVVRALVLPLMSWAGAMASIEPNQDASIRFAARRWPDLTLVAVAVIRELGWWCVERGAIVRRLDERGCVRSFHLGFGSKSILYNEWLIDWRRRAILNNALRVRRLRCSLRRREDQVNLAQGAALPGVPPNSLCVYSGHRKIFSELRAVRSLIVPKNECSPRFPAPPCVFDDDEVLLNIARDIERQLRESGFAYVGTHGSTVVEVAAWSVVVADGMEHASGVIGEDQPPYRAELEGIRRSLTALRSCNVSGRVVVIADCAAAISATRGNGRARKLVQEILDHLAVVRERRIVISFHWVPSHGKLAPASWVPPPCGEMQARALNAAADHAARNHAALKARRSAREACAIARREAETWEVAVIKALAEIAEVYDEV</sequence>
<dbReference type="InterPro" id="IPR036397">
    <property type="entry name" value="RNaseH_sf"/>
</dbReference>
<dbReference type="Proteomes" id="UP000649617">
    <property type="component" value="Unassembled WGS sequence"/>
</dbReference>
<reference evidence="1" key="1">
    <citation type="submission" date="2021-02" db="EMBL/GenBank/DDBJ databases">
        <authorList>
            <person name="Dougan E. K."/>
            <person name="Rhodes N."/>
            <person name="Thang M."/>
            <person name="Chan C."/>
        </authorList>
    </citation>
    <scope>NUCLEOTIDE SEQUENCE</scope>
</reference>
<evidence type="ECO:0000313" key="2">
    <source>
        <dbReference type="Proteomes" id="UP000649617"/>
    </source>
</evidence>
<gene>
    <name evidence="1" type="ORF">SPIL2461_LOCUS3112</name>
</gene>
<dbReference type="SUPFAM" id="SSF53098">
    <property type="entry name" value="Ribonuclease H-like"/>
    <property type="match status" value="1"/>
</dbReference>
<proteinExistence type="predicted"/>
<evidence type="ECO:0008006" key="3">
    <source>
        <dbReference type="Google" id="ProtNLM"/>
    </source>
</evidence>
<comment type="caution">
    <text evidence="1">The sequence shown here is derived from an EMBL/GenBank/DDBJ whole genome shotgun (WGS) entry which is preliminary data.</text>
</comment>
<keyword evidence="2" id="KW-1185">Reference proteome</keyword>
<evidence type="ECO:0000313" key="1">
    <source>
        <dbReference type="EMBL" id="CAE7224674.1"/>
    </source>
</evidence>
<dbReference type="InterPro" id="IPR012337">
    <property type="entry name" value="RNaseH-like_sf"/>
</dbReference>
<dbReference type="AlphaFoldDB" id="A0A812K8P1"/>
<dbReference type="OrthoDB" id="417339at2759"/>
<accession>A0A812K8P1</accession>
<organism evidence="1 2">
    <name type="scientific">Symbiodinium pilosum</name>
    <name type="common">Dinoflagellate</name>
    <dbReference type="NCBI Taxonomy" id="2952"/>
    <lineage>
        <taxon>Eukaryota</taxon>
        <taxon>Sar</taxon>
        <taxon>Alveolata</taxon>
        <taxon>Dinophyceae</taxon>
        <taxon>Suessiales</taxon>
        <taxon>Symbiodiniaceae</taxon>
        <taxon>Symbiodinium</taxon>
    </lineage>
</organism>
<protein>
    <recommendedName>
        <fullName evidence="3">Reverse transcriptase domain-containing protein</fullName>
    </recommendedName>
</protein>
<dbReference type="EMBL" id="CAJNIZ010003669">
    <property type="protein sequence ID" value="CAE7224674.1"/>
    <property type="molecule type" value="Genomic_DNA"/>
</dbReference>
<dbReference type="Gene3D" id="3.30.420.10">
    <property type="entry name" value="Ribonuclease H-like superfamily/Ribonuclease H"/>
    <property type="match status" value="1"/>
</dbReference>